<reference evidence="2" key="1">
    <citation type="submission" date="2023-01" db="EMBL/GenBank/DDBJ databases">
        <title>Colletotrichum chrysophilum M932 genome sequence.</title>
        <authorList>
            <person name="Baroncelli R."/>
        </authorList>
    </citation>
    <scope>NUCLEOTIDE SEQUENCE</scope>
    <source>
        <strain evidence="2">M932</strain>
    </source>
</reference>
<gene>
    <name evidence="2" type="ORF">CCHR01_05774</name>
</gene>
<proteinExistence type="predicted"/>
<dbReference type="Proteomes" id="UP001243330">
    <property type="component" value="Unassembled WGS sequence"/>
</dbReference>
<dbReference type="AlphaFoldDB" id="A0AAD9ANL6"/>
<keyword evidence="3" id="KW-1185">Reference proteome</keyword>
<dbReference type="Pfam" id="PF13650">
    <property type="entry name" value="Asp_protease_2"/>
    <property type="match status" value="1"/>
</dbReference>
<evidence type="ECO:0000313" key="3">
    <source>
        <dbReference type="Proteomes" id="UP001243330"/>
    </source>
</evidence>
<protein>
    <submittedName>
        <fullName evidence="2">Uncharacterized protein</fullName>
    </submittedName>
</protein>
<dbReference type="CDD" id="cd00303">
    <property type="entry name" value="retropepsin_like"/>
    <property type="match status" value="2"/>
</dbReference>
<feature type="region of interest" description="Disordered" evidence="1">
    <location>
        <begin position="1"/>
        <end position="23"/>
    </location>
</feature>
<feature type="compositionally biased region" description="Pro residues" evidence="1">
    <location>
        <begin position="1"/>
        <end position="11"/>
    </location>
</feature>
<dbReference type="Gene3D" id="2.40.70.10">
    <property type="entry name" value="Acid Proteases"/>
    <property type="match status" value="2"/>
</dbReference>
<organism evidence="2 3">
    <name type="scientific">Colletotrichum chrysophilum</name>
    <dbReference type="NCBI Taxonomy" id="1836956"/>
    <lineage>
        <taxon>Eukaryota</taxon>
        <taxon>Fungi</taxon>
        <taxon>Dikarya</taxon>
        <taxon>Ascomycota</taxon>
        <taxon>Pezizomycotina</taxon>
        <taxon>Sordariomycetes</taxon>
        <taxon>Hypocreomycetidae</taxon>
        <taxon>Glomerellales</taxon>
        <taxon>Glomerellaceae</taxon>
        <taxon>Colletotrichum</taxon>
        <taxon>Colletotrichum gloeosporioides species complex</taxon>
    </lineage>
</organism>
<evidence type="ECO:0000256" key="1">
    <source>
        <dbReference type="SAM" id="MobiDB-lite"/>
    </source>
</evidence>
<sequence length="305" mass="33984">MLDPSPRPTKPPAKRLRKGHFSSSSTDYVVEGTVNGIRTEASPDTGSDECIISSHFASKLGQKPAAGTEKTITLANQKTVESTGMIEVLWKFANDPKPHSLTCWILPGSSNDFVLGSRFLRATKTLTTSMHRITKVFRSSRFRLRLLGEERQRILGAFNNQVTTALADTGSDLMLVSLDRVLSHGLSMSSGRNDRTEVELADGSRTWTCGIVKNATWRIGESPVRCDFHVLDGLPADVILSKDYLFEQNIFANHFESSFDIDSVEGISLLCGVRVIEEGLYDLDELEQEFLRDSKQFPCNYIEHH</sequence>
<comment type="caution">
    <text evidence="2">The sequence shown here is derived from an EMBL/GenBank/DDBJ whole genome shotgun (WGS) entry which is preliminary data.</text>
</comment>
<accession>A0AAD9ANL6</accession>
<dbReference type="InterPro" id="IPR021109">
    <property type="entry name" value="Peptidase_aspartic_dom_sf"/>
</dbReference>
<dbReference type="SUPFAM" id="SSF50630">
    <property type="entry name" value="Acid proteases"/>
    <property type="match status" value="1"/>
</dbReference>
<dbReference type="EMBL" id="JAQOWY010000093">
    <property type="protein sequence ID" value="KAK1851576.1"/>
    <property type="molecule type" value="Genomic_DNA"/>
</dbReference>
<name>A0AAD9ANL6_9PEZI</name>
<evidence type="ECO:0000313" key="2">
    <source>
        <dbReference type="EMBL" id="KAK1851576.1"/>
    </source>
</evidence>